<feature type="signal peptide" evidence="1">
    <location>
        <begin position="1"/>
        <end position="23"/>
    </location>
</feature>
<dbReference type="Pfam" id="PF01663">
    <property type="entry name" value="Phosphodiest"/>
    <property type="match status" value="1"/>
</dbReference>
<dbReference type="InterPro" id="IPR017850">
    <property type="entry name" value="Alkaline_phosphatase_core_sf"/>
</dbReference>
<evidence type="ECO:0000256" key="1">
    <source>
        <dbReference type="SAM" id="SignalP"/>
    </source>
</evidence>
<feature type="chain" id="PRO_5030741617" evidence="1">
    <location>
        <begin position="24"/>
        <end position="414"/>
    </location>
</feature>
<dbReference type="InterPro" id="IPR002591">
    <property type="entry name" value="Phosphodiest/P_Trfase"/>
</dbReference>
<protein>
    <submittedName>
        <fullName evidence="2">Putative AlkP superfamily pyrophosphatase or phosphodiesterase</fullName>
    </submittedName>
</protein>
<reference evidence="2 3" key="1">
    <citation type="submission" date="2020-08" db="EMBL/GenBank/DDBJ databases">
        <title>Functional genomics of gut bacteria from endangered species of beetles.</title>
        <authorList>
            <person name="Carlos-Shanley C."/>
        </authorList>
    </citation>
    <scope>NUCLEOTIDE SEQUENCE [LARGE SCALE GENOMIC DNA]</scope>
    <source>
        <strain evidence="2 3">S00192</strain>
    </source>
</reference>
<dbReference type="Gene3D" id="3.40.720.10">
    <property type="entry name" value="Alkaline Phosphatase, subunit A"/>
    <property type="match status" value="1"/>
</dbReference>
<keyword evidence="1" id="KW-0732">Signal</keyword>
<dbReference type="RefSeq" id="WP_184277837.1">
    <property type="nucleotide sequence ID" value="NZ_JACHLJ010000001.1"/>
</dbReference>
<dbReference type="PANTHER" id="PTHR10151">
    <property type="entry name" value="ECTONUCLEOTIDE PYROPHOSPHATASE/PHOSPHODIESTERASE"/>
    <property type="match status" value="1"/>
</dbReference>
<name>A0A7W9FRU5_BREVE</name>
<comment type="caution">
    <text evidence="2">The sequence shown here is derived from an EMBL/GenBank/DDBJ whole genome shotgun (WGS) entry which is preliminary data.</text>
</comment>
<dbReference type="AlphaFoldDB" id="A0A7W9FRU5"/>
<evidence type="ECO:0000313" key="2">
    <source>
        <dbReference type="EMBL" id="MBB5770358.1"/>
    </source>
</evidence>
<dbReference type="PANTHER" id="PTHR10151:SF120">
    <property type="entry name" value="BIS(5'-ADENOSYL)-TRIPHOSPHATASE"/>
    <property type="match status" value="1"/>
</dbReference>
<dbReference type="PROSITE" id="PS51257">
    <property type="entry name" value="PROKAR_LIPOPROTEIN"/>
    <property type="match status" value="1"/>
</dbReference>
<dbReference type="EMBL" id="JACHLJ010000001">
    <property type="protein sequence ID" value="MBB5770358.1"/>
    <property type="molecule type" value="Genomic_DNA"/>
</dbReference>
<dbReference type="GO" id="GO:0016787">
    <property type="term" value="F:hydrolase activity"/>
    <property type="evidence" value="ECO:0007669"/>
    <property type="project" value="UniProtKB-ARBA"/>
</dbReference>
<dbReference type="Proteomes" id="UP000556201">
    <property type="component" value="Unassembled WGS sequence"/>
</dbReference>
<proteinExistence type="predicted"/>
<dbReference type="CDD" id="cd16018">
    <property type="entry name" value="Enpp"/>
    <property type="match status" value="1"/>
</dbReference>
<accession>A0A7W9FRU5</accession>
<dbReference type="Gene3D" id="3.30.1360.180">
    <property type="match status" value="1"/>
</dbReference>
<dbReference type="SUPFAM" id="SSF53649">
    <property type="entry name" value="Alkaline phosphatase-like"/>
    <property type="match status" value="1"/>
</dbReference>
<evidence type="ECO:0000313" key="3">
    <source>
        <dbReference type="Proteomes" id="UP000556201"/>
    </source>
</evidence>
<gene>
    <name evidence="2" type="ORF">HNP47_000327</name>
</gene>
<organism evidence="2 3">
    <name type="scientific">Brevundimonas vesicularis</name>
    <name type="common">Pseudomonas vesicularis</name>
    <dbReference type="NCBI Taxonomy" id="41276"/>
    <lineage>
        <taxon>Bacteria</taxon>
        <taxon>Pseudomonadati</taxon>
        <taxon>Pseudomonadota</taxon>
        <taxon>Alphaproteobacteria</taxon>
        <taxon>Caulobacterales</taxon>
        <taxon>Caulobacteraceae</taxon>
        <taxon>Brevundimonas</taxon>
    </lineage>
</organism>
<sequence length="414" mass="44078">MSRFVAASLAVAAAFAVASCAGAPQPAFTSSVVEQAAQTSRPDLVILVSIDSFSPNYLGKGQTPVLDGLVAGGAFGPMRPSFPSVTFPNHYTLVTGLHPDHHGVVGNRFTDAQLGVFTMASKESGFWDQGEPIWVTAEKAGVRTGTMFWPGSEVEIHGVRPSQWAPFDQAMPGDARVDRLLSWLDLPMDQRPKLETLYFDIVDTAGHRNGPDAPETRAAAASVDASMGRLIEGLKARGLYDRTMLVVVSDHGMAATSPDRVVWIDDIIDPAALKIGYGGAVLTADPAPGREAEVQQKLVGRHPHMECWNKADVPARLVYGSNPRVAQIVCLVETGWLTATRDRPVTRAGGAHGYDNQAPEMAAIFIAHGPGVVAGRRLTDMDSVDVQPFLARMLGIAAPAGDGRAQDTLPVTMP</sequence>